<dbReference type="InterPro" id="IPR036390">
    <property type="entry name" value="WH_DNA-bd_sf"/>
</dbReference>
<accession>A0A6G9XR22</accession>
<dbReference type="Gene3D" id="1.10.10.10">
    <property type="entry name" value="Winged helix-like DNA-binding domain superfamily/Winged helix DNA-binding domain"/>
    <property type="match status" value="1"/>
</dbReference>
<dbReference type="PANTHER" id="PTHR33164">
    <property type="entry name" value="TRANSCRIPTIONAL REGULATOR, MARR FAMILY"/>
    <property type="match status" value="1"/>
</dbReference>
<dbReference type="Pfam" id="PF12802">
    <property type="entry name" value="MarR_2"/>
    <property type="match status" value="1"/>
</dbReference>
<dbReference type="InterPro" id="IPR036388">
    <property type="entry name" value="WH-like_DNA-bd_sf"/>
</dbReference>
<dbReference type="Proteomes" id="UP000501705">
    <property type="component" value="Chromosome"/>
</dbReference>
<dbReference type="AlphaFoldDB" id="A0A6G9XR22"/>
<sequence length="148" mass="16308">MDFGIMLGQAYQGFVRQLHEHLAARGFHPTGASYGYVLRALAESPRTASQLGAQLGITAQGGAKVVDEMVRHGYVERRPDPADKRAKIVHLSGRGRDMLRTAREFHADYERRLAARVGAERVATVRAVLTEIIAEGADPQGDRTFRPL</sequence>
<reference evidence="2 3" key="1">
    <citation type="journal article" date="2019" name="ACS Chem. Biol.">
        <title>Identification and Mobilization of a Cryptic Antibiotic Biosynthesis Gene Locus from a Human-Pathogenic Nocardia Isolate.</title>
        <authorList>
            <person name="Herisse M."/>
            <person name="Ishida K."/>
            <person name="Porter J.L."/>
            <person name="Howden B."/>
            <person name="Hertweck C."/>
            <person name="Stinear T.P."/>
            <person name="Pidot S.J."/>
        </authorList>
    </citation>
    <scope>NUCLEOTIDE SEQUENCE [LARGE SCALE GENOMIC DNA]</scope>
    <source>
        <strain evidence="2 3">AUSMDU00024985</strain>
    </source>
</reference>
<evidence type="ECO:0000313" key="3">
    <source>
        <dbReference type="Proteomes" id="UP000501705"/>
    </source>
</evidence>
<feature type="domain" description="HTH marR-type" evidence="1">
    <location>
        <begin position="1"/>
        <end position="134"/>
    </location>
</feature>
<dbReference type="GO" id="GO:0006950">
    <property type="term" value="P:response to stress"/>
    <property type="evidence" value="ECO:0007669"/>
    <property type="project" value="TreeGrafter"/>
</dbReference>
<evidence type="ECO:0000259" key="1">
    <source>
        <dbReference type="PROSITE" id="PS50995"/>
    </source>
</evidence>
<protein>
    <submittedName>
        <fullName evidence="2">MarR family transcriptional regulator</fullName>
    </submittedName>
</protein>
<dbReference type="SUPFAM" id="SSF46785">
    <property type="entry name" value="Winged helix' DNA-binding domain"/>
    <property type="match status" value="1"/>
</dbReference>
<evidence type="ECO:0000313" key="2">
    <source>
        <dbReference type="EMBL" id="QIS03356.1"/>
    </source>
</evidence>
<dbReference type="PROSITE" id="PS50995">
    <property type="entry name" value="HTH_MARR_2"/>
    <property type="match status" value="1"/>
</dbReference>
<gene>
    <name evidence="2" type="ORF">F5X71_14420</name>
</gene>
<dbReference type="InterPro" id="IPR000835">
    <property type="entry name" value="HTH_MarR-typ"/>
</dbReference>
<proteinExistence type="predicted"/>
<dbReference type="EMBL" id="CP046171">
    <property type="protein sequence ID" value="QIS03356.1"/>
    <property type="molecule type" value="Genomic_DNA"/>
</dbReference>
<dbReference type="GO" id="GO:0003700">
    <property type="term" value="F:DNA-binding transcription factor activity"/>
    <property type="evidence" value="ECO:0007669"/>
    <property type="project" value="InterPro"/>
</dbReference>
<dbReference type="InterPro" id="IPR039422">
    <property type="entry name" value="MarR/SlyA-like"/>
</dbReference>
<organism evidence="2 3">
    <name type="scientific">Nocardia brasiliensis</name>
    <dbReference type="NCBI Taxonomy" id="37326"/>
    <lineage>
        <taxon>Bacteria</taxon>
        <taxon>Bacillati</taxon>
        <taxon>Actinomycetota</taxon>
        <taxon>Actinomycetes</taxon>
        <taxon>Mycobacteriales</taxon>
        <taxon>Nocardiaceae</taxon>
        <taxon>Nocardia</taxon>
    </lineage>
</organism>
<name>A0A6G9XR22_NOCBR</name>
<dbReference type="RefSeq" id="WP_167462425.1">
    <property type="nucleotide sequence ID" value="NZ_CP046171.1"/>
</dbReference>
<dbReference type="PANTHER" id="PTHR33164:SF99">
    <property type="entry name" value="MARR FAMILY REGULATORY PROTEIN"/>
    <property type="match status" value="1"/>
</dbReference>
<dbReference type="SMART" id="SM00347">
    <property type="entry name" value="HTH_MARR"/>
    <property type="match status" value="1"/>
</dbReference>